<dbReference type="InterPro" id="IPR013216">
    <property type="entry name" value="Methyltransf_11"/>
</dbReference>
<dbReference type="GO" id="GO:0070476">
    <property type="term" value="P:rRNA (guanine-N7)-methylation"/>
    <property type="evidence" value="ECO:0007669"/>
    <property type="project" value="InterPro"/>
</dbReference>
<protein>
    <recommendedName>
        <fullName evidence="1">Methyltransferase type 11 domain-containing protein</fullName>
    </recommendedName>
</protein>
<organism evidence="2 3">
    <name type="scientific">Patella caerulea</name>
    <name type="common">Rayed Mediterranean limpet</name>
    <dbReference type="NCBI Taxonomy" id="87958"/>
    <lineage>
        <taxon>Eukaryota</taxon>
        <taxon>Metazoa</taxon>
        <taxon>Spiralia</taxon>
        <taxon>Lophotrochozoa</taxon>
        <taxon>Mollusca</taxon>
        <taxon>Gastropoda</taxon>
        <taxon>Patellogastropoda</taxon>
        <taxon>Patelloidea</taxon>
        <taxon>Patellidae</taxon>
        <taxon>Patella</taxon>
    </lineage>
</organism>
<dbReference type="PANTHER" id="PTHR12734:SF0">
    <property type="entry name" value="18S RRNA (GUANINE-N(7))-METHYLTRANSFERASE-RELATED"/>
    <property type="match status" value="1"/>
</dbReference>
<evidence type="ECO:0000259" key="1">
    <source>
        <dbReference type="Pfam" id="PF08241"/>
    </source>
</evidence>
<keyword evidence="3" id="KW-1185">Reference proteome</keyword>
<dbReference type="AlphaFoldDB" id="A0AAN8PBD4"/>
<dbReference type="PANTHER" id="PTHR12734">
    <property type="entry name" value="METHYLTRANSFERASE-RELATED"/>
    <property type="match status" value="1"/>
</dbReference>
<dbReference type="GO" id="GO:0016435">
    <property type="term" value="F:rRNA (guanine) methyltransferase activity"/>
    <property type="evidence" value="ECO:0007669"/>
    <property type="project" value="InterPro"/>
</dbReference>
<dbReference type="InterPro" id="IPR039769">
    <property type="entry name" value="Bud23-like"/>
</dbReference>
<dbReference type="Pfam" id="PF08241">
    <property type="entry name" value="Methyltransf_11"/>
    <property type="match status" value="1"/>
</dbReference>
<reference evidence="2 3" key="1">
    <citation type="submission" date="2024-01" db="EMBL/GenBank/DDBJ databases">
        <title>The genome of the rayed Mediterranean limpet Patella caerulea (Linnaeus, 1758).</title>
        <authorList>
            <person name="Anh-Thu Weber A."/>
            <person name="Halstead-Nussloch G."/>
        </authorList>
    </citation>
    <scope>NUCLEOTIDE SEQUENCE [LARGE SCALE GENOMIC DNA]</scope>
    <source>
        <strain evidence="2">AATW-2023a</strain>
        <tissue evidence="2">Whole specimen</tissue>
    </source>
</reference>
<feature type="domain" description="Methyltransferase type 11" evidence="1">
    <location>
        <begin position="125"/>
        <end position="224"/>
    </location>
</feature>
<dbReference type="GO" id="GO:0005730">
    <property type="term" value="C:nucleolus"/>
    <property type="evidence" value="ECO:0007669"/>
    <property type="project" value="TreeGrafter"/>
</dbReference>
<dbReference type="SUPFAM" id="SSF53335">
    <property type="entry name" value="S-adenosyl-L-methionine-dependent methyltransferases"/>
    <property type="match status" value="1"/>
</dbReference>
<evidence type="ECO:0000313" key="3">
    <source>
        <dbReference type="Proteomes" id="UP001347796"/>
    </source>
</evidence>
<name>A0AAN8PBD4_PATCE</name>
<sequence>MLNCKTPIISSNICRQCQLICRFLRKERKVSTFLYLPGTEEEDLNFRNRYTQITSVSELGVRDLQGGRNRRPELLGDKLQIYEYDEKRLQIPRNNLRADIQKSVVKMALDIAHYGCPLRQNSLVLDLGCGIDVQALYAPYCNSRFVIGMDVAVNWKQMAKDNIPGTLFDVIQSDMKNHFPFRTCVFDTVLSVSALQWLFIRSSAPLLLDVFFRSVSSVLRHGGTGTVQFYPRNTQDVHNVIAAAGVYFKGALIADYPHPDRGKKLFLSLSKVD</sequence>
<accession>A0AAN8PBD4</accession>
<dbReference type="EMBL" id="JAZGQO010000011">
    <property type="protein sequence ID" value="KAK6172349.1"/>
    <property type="molecule type" value="Genomic_DNA"/>
</dbReference>
<dbReference type="Gene3D" id="3.40.50.150">
    <property type="entry name" value="Vaccinia Virus protein VP39"/>
    <property type="match status" value="1"/>
</dbReference>
<evidence type="ECO:0000313" key="2">
    <source>
        <dbReference type="EMBL" id="KAK6172349.1"/>
    </source>
</evidence>
<dbReference type="InterPro" id="IPR029063">
    <property type="entry name" value="SAM-dependent_MTases_sf"/>
</dbReference>
<gene>
    <name evidence="2" type="ORF">SNE40_016022</name>
</gene>
<proteinExistence type="predicted"/>
<comment type="caution">
    <text evidence="2">The sequence shown here is derived from an EMBL/GenBank/DDBJ whole genome shotgun (WGS) entry which is preliminary data.</text>
</comment>
<dbReference type="Proteomes" id="UP001347796">
    <property type="component" value="Unassembled WGS sequence"/>
</dbReference>
<dbReference type="CDD" id="cd02440">
    <property type="entry name" value="AdoMet_MTases"/>
    <property type="match status" value="1"/>
</dbReference>